<keyword evidence="12" id="KW-0599">Photoprotein</keyword>
<keyword evidence="17" id="KW-1185">Reference proteome</keyword>
<dbReference type="GO" id="GO:0046949">
    <property type="term" value="P:fatty-acyl-CoA biosynthetic process"/>
    <property type="evidence" value="ECO:0007669"/>
    <property type="project" value="TreeGrafter"/>
</dbReference>
<dbReference type="FunFam" id="3.40.50.12780:FF:000003">
    <property type="entry name" value="Long-chain-fatty-acid--CoA ligase FadD"/>
    <property type="match status" value="1"/>
</dbReference>
<keyword evidence="10" id="KW-0576">Peroxisome</keyword>
<dbReference type="EMBL" id="VTPC01091272">
    <property type="protein sequence ID" value="KAF2878841.1"/>
    <property type="molecule type" value="Genomic_DNA"/>
</dbReference>
<evidence type="ECO:0000256" key="4">
    <source>
        <dbReference type="ARBA" id="ARBA00019043"/>
    </source>
</evidence>
<name>A0A8K0C5D4_IGNLU</name>
<evidence type="ECO:0000256" key="10">
    <source>
        <dbReference type="ARBA" id="ARBA00023140"/>
    </source>
</evidence>
<dbReference type="InterPro" id="IPR045851">
    <property type="entry name" value="AMP-bd_C_sf"/>
</dbReference>
<reference evidence="16" key="1">
    <citation type="submission" date="2019-08" db="EMBL/GenBank/DDBJ databases">
        <title>The genome of the North American firefly Photinus pyralis.</title>
        <authorList>
            <consortium name="Photinus pyralis genome working group"/>
            <person name="Fallon T.R."/>
            <person name="Sander Lower S.E."/>
            <person name="Weng J.-K."/>
        </authorList>
    </citation>
    <scope>NUCLEOTIDE SEQUENCE</scope>
    <source>
        <strain evidence="16">TRF0915ILg1</strain>
        <tissue evidence="16">Whole body</tissue>
    </source>
</reference>
<evidence type="ECO:0000256" key="3">
    <source>
        <dbReference type="ARBA" id="ARBA00012532"/>
    </source>
</evidence>
<dbReference type="Pfam" id="PF00501">
    <property type="entry name" value="AMP-binding"/>
    <property type="match status" value="1"/>
</dbReference>
<dbReference type="GO" id="GO:0004467">
    <property type="term" value="F:long-chain fatty acid-CoA ligase activity"/>
    <property type="evidence" value="ECO:0007669"/>
    <property type="project" value="TreeGrafter"/>
</dbReference>
<evidence type="ECO:0000256" key="12">
    <source>
        <dbReference type="ARBA" id="ARBA00023262"/>
    </source>
</evidence>
<keyword evidence="8" id="KW-0560">Oxidoreductase</keyword>
<evidence type="ECO:0000256" key="13">
    <source>
        <dbReference type="ARBA" id="ARBA00048497"/>
    </source>
</evidence>
<feature type="domain" description="AMP-binding enzyme C-terminal" evidence="15">
    <location>
        <begin position="493"/>
        <end position="569"/>
    </location>
</feature>
<evidence type="ECO:0000313" key="17">
    <source>
        <dbReference type="Proteomes" id="UP000801492"/>
    </source>
</evidence>
<dbReference type="Gene3D" id="3.40.50.12780">
    <property type="entry name" value="N-terminal domain of ligase-like"/>
    <property type="match status" value="1"/>
</dbReference>
<feature type="domain" description="AMP-dependent synthetase/ligase" evidence="14">
    <location>
        <begin position="60"/>
        <end position="441"/>
    </location>
</feature>
<comment type="caution">
    <text evidence="16">The sequence shown here is derived from an EMBL/GenBank/DDBJ whole genome shotgun (WGS) entry which is preliminary data.</text>
</comment>
<gene>
    <name evidence="16" type="ORF">ILUMI_27329</name>
</gene>
<evidence type="ECO:0000256" key="1">
    <source>
        <dbReference type="ARBA" id="ARBA00004275"/>
    </source>
</evidence>
<keyword evidence="6" id="KW-0547">Nucleotide-binding</keyword>
<keyword evidence="11" id="KW-0455">Luminescence</keyword>
<dbReference type="GO" id="GO:0046872">
    <property type="term" value="F:metal ion binding"/>
    <property type="evidence" value="ECO:0007669"/>
    <property type="project" value="UniProtKB-KW"/>
</dbReference>
<evidence type="ECO:0000256" key="7">
    <source>
        <dbReference type="ARBA" id="ARBA00022840"/>
    </source>
</evidence>
<sequence>MSTNLILRQIYLKNYLKQSVSVNCINQVRCISNKLEPNVIKSKIPDINIPKISLDEFVWRNLDKWHDKTALVCAETGRSYLYSDVYKKSRALANFLYKFKGLKQGDTVAIVLPNVPEYPIVMLGAIKAGLKVTTVNPIYTSEEISRQFVDSDTKLIFTLTELWPNINNAIKNLAPKRDIPIVTIEHQENQTVPSGTIKFKEIVDGNNKLEFQRDTDFEDVILLPYSSGTTGFPKGVELTMKNIVSNLHQVNAREFRIHNETEGSHQDVVPTVLPIFHIFGMVTTALNLLSSGCKLVTVPRFGSKIFFNVLENHRPTIAFLVPPIVLMLLNNPNIQSRHIEQIRTIVSGAAPLGAADIERIHKKSNGKITLLQGYGLTETSPTTHQQSTFIENGVKLGGCGYNLPNTECKIILTDDVSDKKGLGPNQSGELLLRGPQVMKGYRNNSKATKDVLDSDGWFRTGDIAHYDEDGHFFITDRLKELIKVKGFQVAPAELEELLRNHPDIEDAAVVGIPHRDYGEVPKAFIVPKKDVMINFSKIQEYVAAKVANYKQLAGGIVVMGNIPKSASGKILRRQLKDIK</sequence>
<comment type="subcellular location">
    <subcellularLocation>
        <location evidence="1">Peroxisome</location>
    </subcellularLocation>
</comment>
<evidence type="ECO:0000256" key="9">
    <source>
        <dbReference type="ARBA" id="ARBA00023033"/>
    </source>
</evidence>
<evidence type="ECO:0000256" key="11">
    <source>
        <dbReference type="ARBA" id="ARBA00023223"/>
    </source>
</evidence>
<dbReference type="GO" id="GO:0005777">
    <property type="term" value="C:peroxisome"/>
    <property type="evidence" value="ECO:0007669"/>
    <property type="project" value="UniProtKB-SubCell"/>
</dbReference>
<evidence type="ECO:0000259" key="14">
    <source>
        <dbReference type="Pfam" id="PF00501"/>
    </source>
</evidence>
<dbReference type="PANTHER" id="PTHR24096">
    <property type="entry name" value="LONG-CHAIN-FATTY-ACID--COA LIGASE"/>
    <property type="match status" value="1"/>
</dbReference>
<dbReference type="PANTHER" id="PTHR24096:SF422">
    <property type="entry name" value="BCDNA.GH02901"/>
    <property type="match status" value="1"/>
</dbReference>
<dbReference type="SUPFAM" id="SSF56801">
    <property type="entry name" value="Acetyl-CoA synthetase-like"/>
    <property type="match status" value="1"/>
</dbReference>
<dbReference type="Gene3D" id="3.30.300.30">
    <property type="match status" value="1"/>
</dbReference>
<evidence type="ECO:0000256" key="2">
    <source>
        <dbReference type="ARBA" id="ARBA00006432"/>
    </source>
</evidence>
<dbReference type="GO" id="GO:0008218">
    <property type="term" value="P:bioluminescence"/>
    <property type="evidence" value="ECO:0007669"/>
    <property type="project" value="UniProtKB-KW"/>
</dbReference>
<dbReference type="InterPro" id="IPR000873">
    <property type="entry name" value="AMP-dep_synth/lig_dom"/>
</dbReference>
<evidence type="ECO:0000256" key="6">
    <source>
        <dbReference type="ARBA" id="ARBA00022741"/>
    </source>
</evidence>
<dbReference type="AlphaFoldDB" id="A0A8K0C5D4"/>
<dbReference type="GO" id="GO:0047077">
    <property type="term" value="F:Photinus-luciferin 4-monooxygenase (ATP-hydrolyzing) activity"/>
    <property type="evidence" value="ECO:0007669"/>
    <property type="project" value="UniProtKB-EC"/>
</dbReference>
<evidence type="ECO:0000313" key="16">
    <source>
        <dbReference type="EMBL" id="KAF2878841.1"/>
    </source>
</evidence>
<dbReference type="OrthoDB" id="10253869at2759"/>
<dbReference type="EC" id="1.13.12.7" evidence="3"/>
<keyword evidence="9" id="KW-0503">Monooxygenase</keyword>
<organism evidence="16 17">
    <name type="scientific">Ignelater luminosus</name>
    <name type="common">Cucubano</name>
    <name type="synonym">Pyrophorus luminosus</name>
    <dbReference type="NCBI Taxonomy" id="2038154"/>
    <lineage>
        <taxon>Eukaryota</taxon>
        <taxon>Metazoa</taxon>
        <taxon>Ecdysozoa</taxon>
        <taxon>Arthropoda</taxon>
        <taxon>Hexapoda</taxon>
        <taxon>Insecta</taxon>
        <taxon>Pterygota</taxon>
        <taxon>Neoptera</taxon>
        <taxon>Endopterygota</taxon>
        <taxon>Coleoptera</taxon>
        <taxon>Polyphaga</taxon>
        <taxon>Elateriformia</taxon>
        <taxon>Elateroidea</taxon>
        <taxon>Elateridae</taxon>
        <taxon>Agrypninae</taxon>
        <taxon>Pyrophorini</taxon>
        <taxon>Ignelater</taxon>
    </lineage>
</organism>
<dbReference type="Pfam" id="PF13193">
    <property type="entry name" value="AMP-binding_C"/>
    <property type="match status" value="1"/>
</dbReference>
<comment type="similarity">
    <text evidence="2">Belongs to the ATP-dependent AMP-binding enzyme family.</text>
</comment>
<dbReference type="InterPro" id="IPR042099">
    <property type="entry name" value="ANL_N_sf"/>
</dbReference>
<evidence type="ECO:0000256" key="5">
    <source>
        <dbReference type="ARBA" id="ARBA00022723"/>
    </source>
</evidence>
<dbReference type="GO" id="GO:0005524">
    <property type="term" value="F:ATP binding"/>
    <property type="evidence" value="ECO:0007669"/>
    <property type="project" value="UniProtKB-KW"/>
</dbReference>
<dbReference type="PROSITE" id="PS00455">
    <property type="entry name" value="AMP_BINDING"/>
    <property type="match status" value="1"/>
</dbReference>
<comment type="catalytic activity">
    <reaction evidence="13">
        <text>firefly D-luciferin + ATP + O2 = firefly oxyluciferin + hnu + AMP + CO2 + diphosphate</text>
        <dbReference type="Rhea" id="RHEA:10732"/>
        <dbReference type="ChEBI" id="CHEBI:15379"/>
        <dbReference type="ChEBI" id="CHEBI:16526"/>
        <dbReference type="ChEBI" id="CHEBI:16792"/>
        <dbReference type="ChEBI" id="CHEBI:30212"/>
        <dbReference type="ChEBI" id="CHEBI:30616"/>
        <dbReference type="ChEBI" id="CHEBI:33019"/>
        <dbReference type="ChEBI" id="CHEBI:58038"/>
        <dbReference type="ChEBI" id="CHEBI:456215"/>
        <dbReference type="EC" id="1.13.12.7"/>
    </reaction>
</comment>
<accession>A0A8K0C5D4</accession>
<keyword evidence="7" id="KW-0067">ATP-binding</keyword>
<dbReference type="FunFam" id="3.30.300.30:FF:000007">
    <property type="entry name" value="4-coumarate--CoA ligase 2"/>
    <property type="match status" value="1"/>
</dbReference>
<evidence type="ECO:0000259" key="15">
    <source>
        <dbReference type="Pfam" id="PF13193"/>
    </source>
</evidence>
<proteinExistence type="inferred from homology"/>
<dbReference type="InterPro" id="IPR020845">
    <property type="entry name" value="AMP-binding_CS"/>
</dbReference>
<dbReference type="Proteomes" id="UP000801492">
    <property type="component" value="Unassembled WGS sequence"/>
</dbReference>
<protein>
    <recommendedName>
        <fullName evidence="4">Luciferin 4-monooxygenase</fullName>
        <ecNumber evidence="3">1.13.12.7</ecNumber>
    </recommendedName>
</protein>
<keyword evidence="5" id="KW-0479">Metal-binding</keyword>
<evidence type="ECO:0000256" key="8">
    <source>
        <dbReference type="ARBA" id="ARBA00023002"/>
    </source>
</evidence>
<dbReference type="InterPro" id="IPR025110">
    <property type="entry name" value="AMP-bd_C"/>
</dbReference>